<dbReference type="AlphaFoldDB" id="A0A3E1KA40"/>
<dbReference type="GO" id="GO:0008237">
    <property type="term" value="F:metallopeptidase activity"/>
    <property type="evidence" value="ECO:0007669"/>
    <property type="project" value="InterPro"/>
</dbReference>
<dbReference type="Proteomes" id="UP000260351">
    <property type="component" value="Unassembled WGS sequence"/>
</dbReference>
<dbReference type="PANTHER" id="PTHR30164">
    <property type="entry name" value="MTFA PEPTIDASE"/>
    <property type="match status" value="1"/>
</dbReference>
<dbReference type="SUPFAM" id="SSF55486">
    <property type="entry name" value="Metalloproteases ('zincins'), catalytic domain"/>
    <property type="match status" value="1"/>
</dbReference>
<gene>
    <name evidence="1" type="ORF">DZC52_05075</name>
</gene>
<dbReference type="OrthoDB" id="9786424at2"/>
<keyword evidence="2" id="KW-1185">Reference proteome</keyword>
<comment type="caution">
    <text evidence="1">The sequence shown here is derived from an EMBL/GenBank/DDBJ whole genome shotgun (WGS) entry which is preliminary data.</text>
</comment>
<reference evidence="1 2" key="1">
    <citation type="submission" date="2018-08" db="EMBL/GenBank/DDBJ databases">
        <title>Wenzhouxiangella salilacus sp. nov., a novel bacterium isolated from a saline lake in Xinjiang Province, China.</title>
        <authorList>
            <person name="Han S."/>
        </authorList>
    </citation>
    <scope>NUCLEOTIDE SEQUENCE [LARGE SCALE GENOMIC DNA]</scope>
    <source>
        <strain evidence="1 2">XDB06</strain>
    </source>
</reference>
<dbReference type="InterPro" id="IPR024079">
    <property type="entry name" value="MetalloPept_cat_dom_sf"/>
</dbReference>
<dbReference type="Pfam" id="PF06167">
    <property type="entry name" value="Peptidase_M90"/>
    <property type="match status" value="1"/>
</dbReference>
<dbReference type="EMBL" id="QUZK01000022">
    <property type="protein sequence ID" value="RFF31194.1"/>
    <property type="molecule type" value="Genomic_DNA"/>
</dbReference>
<organism evidence="1 2">
    <name type="scientific">Wenzhouxiangella sediminis</name>
    <dbReference type="NCBI Taxonomy" id="1792836"/>
    <lineage>
        <taxon>Bacteria</taxon>
        <taxon>Pseudomonadati</taxon>
        <taxon>Pseudomonadota</taxon>
        <taxon>Gammaproteobacteria</taxon>
        <taxon>Chromatiales</taxon>
        <taxon>Wenzhouxiangellaceae</taxon>
        <taxon>Wenzhouxiangella</taxon>
    </lineage>
</organism>
<accession>A0A3E1KA40</accession>
<dbReference type="Gene3D" id="3.40.390.10">
    <property type="entry name" value="Collagenase (Catalytic Domain)"/>
    <property type="match status" value="1"/>
</dbReference>
<dbReference type="GO" id="GO:0004177">
    <property type="term" value="F:aminopeptidase activity"/>
    <property type="evidence" value="ECO:0007669"/>
    <property type="project" value="TreeGrafter"/>
</dbReference>
<evidence type="ECO:0000313" key="1">
    <source>
        <dbReference type="EMBL" id="RFF31194.1"/>
    </source>
</evidence>
<dbReference type="InterPro" id="IPR010384">
    <property type="entry name" value="MtfA_fam"/>
</dbReference>
<dbReference type="CDD" id="cd20169">
    <property type="entry name" value="Peptidase_M90_mtfA"/>
    <property type="match status" value="1"/>
</dbReference>
<name>A0A3E1KA40_9GAMM</name>
<proteinExistence type="predicted"/>
<evidence type="ECO:0000313" key="2">
    <source>
        <dbReference type="Proteomes" id="UP000260351"/>
    </source>
</evidence>
<evidence type="ECO:0008006" key="3">
    <source>
        <dbReference type="Google" id="ProtNLM"/>
    </source>
</evidence>
<sequence>MLNKWRQRRWQRKVDAALPSPEDVAAVVRHFPVLAGIEGESAHLLRRRAAEILAAKTFLGAGGLEPGYEDCLAVALLAARPVLELGIDAYADFHTFILYPDEFIAEEEFEDEAGVVSHGRDLRAGEAWARGPVVLSMADVMDSAQGQGFDVVVHELAHQIDQLNGDMDGFPPLPRSMNPDEWTRSFSEAFDRINAALDRDEEPAIDPYAAESPAEYFAVTSEYYFDAPAWLEQHEPAIFSLLRSFYSGN</sequence>
<dbReference type="InterPro" id="IPR042252">
    <property type="entry name" value="MtfA_N"/>
</dbReference>
<dbReference type="PANTHER" id="PTHR30164:SF2">
    <property type="entry name" value="PROTEIN MTFA"/>
    <property type="match status" value="1"/>
</dbReference>
<dbReference type="Gene3D" id="1.10.472.150">
    <property type="entry name" value="Glucose-regulated metallo-peptidase M90, N-terminal domain"/>
    <property type="match status" value="1"/>
</dbReference>
<dbReference type="GO" id="GO:0005829">
    <property type="term" value="C:cytosol"/>
    <property type="evidence" value="ECO:0007669"/>
    <property type="project" value="TreeGrafter"/>
</dbReference>
<protein>
    <recommendedName>
        <fullName evidence="3">Zinc-dependent peptidase</fullName>
    </recommendedName>
</protein>
<dbReference type="RefSeq" id="WP_116650042.1">
    <property type="nucleotide sequence ID" value="NZ_QUZK01000022.1"/>
</dbReference>